<feature type="compositionally biased region" description="Polar residues" evidence="1">
    <location>
        <begin position="143"/>
        <end position="159"/>
    </location>
</feature>
<organism evidence="2 3">
    <name type="scientific">Lithospermum erythrorhizon</name>
    <name type="common">Purple gromwell</name>
    <name type="synonym">Lithospermum officinale var. erythrorhizon</name>
    <dbReference type="NCBI Taxonomy" id="34254"/>
    <lineage>
        <taxon>Eukaryota</taxon>
        <taxon>Viridiplantae</taxon>
        <taxon>Streptophyta</taxon>
        <taxon>Embryophyta</taxon>
        <taxon>Tracheophyta</taxon>
        <taxon>Spermatophyta</taxon>
        <taxon>Magnoliopsida</taxon>
        <taxon>eudicotyledons</taxon>
        <taxon>Gunneridae</taxon>
        <taxon>Pentapetalae</taxon>
        <taxon>asterids</taxon>
        <taxon>lamiids</taxon>
        <taxon>Boraginales</taxon>
        <taxon>Boraginaceae</taxon>
        <taxon>Boraginoideae</taxon>
        <taxon>Lithospermeae</taxon>
        <taxon>Lithospermum</taxon>
    </lineage>
</organism>
<protein>
    <submittedName>
        <fullName evidence="2">Uncharacterized protein</fullName>
    </submittedName>
</protein>
<dbReference type="PANTHER" id="PTHR34660:SF7">
    <property type="entry name" value="DNA LIGASE-LIKE PROTEIN"/>
    <property type="match status" value="1"/>
</dbReference>
<name>A0AAV3NG94_LITER</name>
<feature type="region of interest" description="Disordered" evidence="1">
    <location>
        <begin position="78"/>
        <end position="201"/>
    </location>
</feature>
<feature type="region of interest" description="Disordered" evidence="1">
    <location>
        <begin position="413"/>
        <end position="432"/>
    </location>
</feature>
<comment type="caution">
    <text evidence="2">The sequence shown here is derived from an EMBL/GenBank/DDBJ whole genome shotgun (WGS) entry which is preliminary data.</text>
</comment>
<feature type="compositionally biased region" description="Low complexity" evidence="1">
    <location>
        <begin position="423"/>
        <end position="432"/>
    </location>
</feature>
<keyword evidence="3" id="KW-1185">Reference proteome</keyword>
<accession>A0AAV3NG94</accession>
<gene>
    <name evidence="2" type="ORF">LIER_34924</name>
</gene>
<proteinExistence type="predicted"/>
<sequence length="456" mass="51007">MLVKSDPFVCRVICCFVTSGFNGPHMLDAVMVSEFLLLQRERGLAKAETKKYMKKIHIRISTGTKSRPLQKLLQSENVEHLERSSLTEEHVRPVDEPKPSSSSDSTQNSSKRKREASSPAVVRREENSSRSNGKVIRIRLPSQKRTLVSSQEPRSTISGGTKLPLQKQNGVISRQEHCSASEKTLPSSQKQTLVHRREHCPTTSARTKLPLRKQNTTISSQGLCPTSGRKMSLQKETLVGRQEPCSTISGKMELPLRKQNAIINRHEICSTSGRTESATSNKHQRQVDVSFIQQLSNNVAWVRPPRPETDSACSALAPKLVTRKDKAAIVGQLPEDELPKLTPVTEGPSSLGGSKAITCDDCIAVRDPKLLDKKLVKVELQYRDLFVNWVPPPIQMELDSDDQDWLYCKKKPDNQSEKKLKPSSNNVSRSSSSSLWPRARFIPEADIYALPFTVPF</sequence>
<reference evidence="2 3" key="1">
    <citation type="submission" date="2024-01" db="EMBL/GenBank/DDBJ databases">
        <title>The complete chloroplast genome sequence of Lithospermum erythrorhizon: insights into the phylogenetic relationship among Boraginaceae species and the maternal lineages of purple gromwells.</title>
        <authorList>
            <person name="Okada T."/>
            <person name="Watanabe K."/>
        </authorList>
    </citation>
    <scope>NUCLEOTIDE SEQUENCE [LARGE SCALE GENOMIC DNA]</scope>
</reference>
<dbReference type="Proteomes" id="UP001454036">
    <property type="component" value="Unassembled WGS sequence"/>
</dbReference>
<feature type="compositionally biased region" description="Basic and acidic residues" evidence="1">
    <location>
        <begin position="78"/>
        <end position="98"/>
    </location>
</feature>
<dbReference type="PANTHER" id="PTHR34660">
    <property type="entry name" value="MYB-LIKE PROTEIN X"/>
    <property type="match status" value="1"/>
</dbReference>
<dbReference type="AlphaFoldDB" id="A0AAV3NG94"/>
<evidence type="ECO:0000256" key="1">
    <source>
        <dbReference type="SAM" id="MobiDB-lite"/>
    </source>
</evidence>
<feature type="compositionally biased region" description="Low complexity" evidence="1">
    <location>
        <begin position="100"/>
        <end position="109"/>
    </location>
</feature>
<evidence type="ECO:0000313" key="3">
    <source>
        <dbReference type="Proteomes" id="UP001454036"/>
    </source>
</evidence>
<dbReference type="EMBL" id="BAABME010014926">
    <property type="protein sequence ID" value="GAA0138345.1"/>
    <property type="molecule type" value="Genomic_DNA"/>
</dbReference>
<feature type="compositionally biased region" description="Polar residues" evidence="1">
    <location>
        <begin position="181"/>
        <end position="192"/>
    </location>
</feature>
<evidence type="ECO:0000313" key="2">
    <source>
        <dbReference type="EMBL" id="GAA0138345.1"/>
    </source>
</evidence>